<evidence type="ECO:0000256" key="1">
    <source>
        <dbReference type="SAM" id="MobiDB-lite"/>
    </source>
</evidence>
<protein>
    <submittedName>
        <fullName evidence="2">Uncharacterized protein</fullName>
    </submittedName>
</protein>
<keyword evidence="3" id="KW-1185">Reference proteome</keyword>
<sequence length="112" mass="11706">MGQCAPRSTRPPSALQLCRDFDSQSRHGVPEASTLGASVDQRGAGAPSGAQEPPGILHHVAQDEVRALGEIVSSWSQGLLDSQTARRHVQFRVLRGQSPLGDPFGLGLLGGG</sequence>
<feature type="non-terminal residue" evidence="2">
    <location>
        <position position="112"/>
    </location>
</feature>
<organism evidence="2 3">
    <name type="scientific">Prorocentrum cordatum</name>
    <dbReference type="NCBI Taxonomy" id="2364126"/>
    <lineage>
        <taxon>Eukaryota</taxon>
        <taxon>Sar</taxon>
        <taxon>Alveolata</taxon>
        <taxon>Dinophyceae</taxon>
        <taxon>Prorocentrales</taxon>
        <taxon>Prorocentraceae</taxon>
        <taxon>Prorocentrum</taxon>
    </lineage>
</organism>
<evidence type="ECO:0000313" key="2">
    <source>
        <dbReference type="EMBL" id="CAK0878515.1"/>
    </source>
</evidence>
<evidence type="ECO:0000313" key="3">
    <source>
        <dbReference type="Proteomes" id="UP001189429"/>
    </source>
</evidence>
<gene>
    <name evidence="2" type="ORF">PCOR1329_LOCUS62246</name>
</gene>
<proteinExistence type="predicted"/>
<name>A0ABN9W1A8_9DINO</name>
<dbReference type="Proteomes" id="UP001189429">
    <property type="component" value="Unassembled WGS sequence"/>
</dbReference>
<accession>A0ABN9W1A8</accession>
<comment type="caution">
    <text evidence="2">The sequence shown here is derived from an EMBL/GenBank/DDBJ whole genome shotgun (WGS) entry which is preliminary data.</text>
</comment>
<feature type="region of interest" description="Disordered" evidence="1">
    <location>
        <begin position="22"/>
        <end position="55"/>
    </location>
</feature>
<dbReference type="EMBL" id="CAUYUJ010017855">
    <property type="protein sequence ID" value="CAK0878515.1"/>
    <property type="molecule type" value="Genomic_DNA"/>
</dbReference>
<reference evidence="2" key="1">
    <citation type="submission" date="2023-10" db="EMBL/GenBank/DDBJ databases">
        <authorList>
            <person name="Chen Y."/>
            <person name="Shah S."/>
            <person name="Dougan E. K."/>
            <person name="Thang M."/>
            <person name="Chan C."/>
        </authorList>
    </citation>
    <scope>NUCLEOTIDE SEQUENCE [LARGE SCALE GENOMIC DNA]</scope>
</reference>